<protein>
    <submittedName>
        <fullName evidence="11">M13 family peptidase</fullName>
    </submittedName>
</protein>
<dbReference type="SUPFAM" id="SSF55486">
    <property type="entry name" value="Metalloproteases ('zincins'), catalytic domain"/>
    <property type="match status" value="1"/>
</dbReference>
<dbReference type="InterPro" id="IPR018497">
    <property type="entry name" value="Peptidase_M13_C"/>
</dbReference>
<evidence type="ECO:0000256" key="8">
    <source>
        <dbReference type="SAM" id="SignalP"/>
    </source>
</evidence>
<comment type="caution">
    <text evidence="11">The sequence shown here is derived from an EMBL/GenBank/DDBJ whole genome shotgun (WGS) entry which is preliminary data.</text>
</comment>
<dbReference type="GO" id="GO:0046872">
    <property type="term" value="F:metal ion binding"/>
    <property type="evidence" value="ECO:0007669"/>
    <property type="project" value="UniProtKB-KW"/>
</dbReference>
<sequence length="683" mass="75897">MKRFILSTITLSVMAAFAHAAGHEGHDHNPAPALTSGIDTQYIDKSVRAQDDFFQHLNGEWLKNTEIPADKSSWGSFAKLRDDTLFHLRDLIQDLQKQKGLKGDEAKIAALYASYMDEAKLEKNGIKPLAGELSKIRGLKDKKGLPTLIAHLNKSGVPAPYGVGVSQDARNSTQYAAYMGQSGLGLPDRDYYLKKEDAKMADVLAKYELHVAKVLGMAGNKNGADMAKAIIGLETELAKAQWTRVENRDPVKRYNKMEIVKLAEIAPGYDWKAALGAVGIASKTDSVIVAQPSYMTEFAKLVESTPLETWKAYFEWQLLRDASPYLSKEFDQANFAFYGTVLTGVTEQQPRWKRGVGVVEGAIGEGLGKLYVAKYFPAERKARMEELVKNLLVAYKQSIDSIDWMGPETKKQAQEKLAKFTPKIGYPNKWRDYSKLQFNAGDLAGNLRRATEFAYNRNIDKLGKPIDKDEWGMTPQTINAYYRPTANEIVFPAAILQPPFFDMKADDAVNYGAIGAVIGHEISHGFDDSGSQYDGDGNLRDWWTAQDRAAFKVKADAMVKQYGSYEPVPGYPINGKLTLGENIADNSGLAIAYKAYKISLGGKPSPVIDGLTGEQRVFMGFGQVWRTKMRDQQAIVQVKTDPHSAGRFRANGTVVNQPAFYEAFGVKEGDKMYVKPEDRIIIW</sequence>
<evidence type="ECO:0000256" key="2">
    <source>
        <dbReference type="ARBA" id="ARBA00007357"/>
    </source>
</evidence>
<dbReference type="Pfam" id="PF05649">
    <property type="entry name" value="Peptidase_M13_N"/>
    <property type="match status" value="1"/>
</dbReference>
<feature type="chain" id="PRO_5026672325" evidence="8">
    <location>
        <begin position="21"/>
        <end position="683"/>
    </location>
</feature>
<organism evidence="11 12">
    <name type="scientific">Pseudoduganella guangdongensis</name>
    <dbReference type="NCBI Taxonomy" id="2692179"/>
    <lineage>
        <taxon>Bacteria</taxon>
        <taxon>Pseudomonadati</taxon>
        <taxon>Pseudomonadota</taxon>
        <taxon>Betaproteobacteria</taxon>
        <taxon>Burkholderiales</taxon>
        <taxon>Oxalobacteraceae</taxon>
        <taxon>Telluria group</taxon>
        <taxon>Pseudoduganella</taxon>
    </lineage>
</organism>
<dbReference type="PANTHER" id="PTHR11733">
    <property type="entry name" value="ZINC METALLOPROTEASE FAMILY M13 NEPRILYSIN-RELATED"/>
    <property type="match status" value="1"/>
</dbReference>
<keyword evidence="5" id="KW-0378">Hydrolase</keyword>
<evidence type="ECO:0000313" key="11">
    <source>
        <dbReference type="EMBL" id="MYN01317.1"/>
    </source>
</evidence>
<dbReference type="PRINTS" id="PR00786">
    <property type="entry name" value="NEPRILYSIN"/>
</dbReference>
<name>A0A6N9HDJ1_9BURK</name>
<dbReference type="AlphaFoldDB" id="A0A6N9HDJ1"/>
<proteinExistence type="inferred from homology"/>
<dbReference type="Gene3D" id="1.10.1380.10">
    <property type="entry name" value="Neutral endopeptidase , domain2"/>
    <property type="match status" value="1"/>
</dbReference>
<dbReference type="Proteomes" id="UP000448575">
    <property type="component" value="Unassembled WGS sequence"/>
</dbReference>
<evidence type="ECO:0000256" key="7">
    <source>
        <dbReference type="ARBA" id="ARBA00023049"/>
    </source>
</evidence>
<keyword evidence="12" id="KW-1185">Reference proteome</keyword>
<dbReference type="Pfam" id="PF01431">
    <property type="entry name" value="Peptidase_M13"/>
    <property type="match status" value="1"/>
</dbReference>
<dbReference type="PROSITE" id="PS51885">
    <property type="entry name" value="NEPRILYSIN"/>
    <property type="match status" value="1"/>
</dbReference>
<dbReference type="GO" id="GO:0004222">
    <property type="term" value="F:metalloendopeptidase activity"/>
    <property type="evidence" value="ECO:0007669"/>
    <property type="project" value="InterPro"/>
</dbReference>
<dbReference type="EMBL" id="WWCJ01000002">
    <property type="protein sequence ID" value="MYN01317.1"/>
    <property type="molecule type" value="Genomic_DNA"/>
</dbReference>
<evidence type="ECO:0000256" key="5">
    <source>
        <dbReference type="ARBA" id="ARBA00022801"/>
    </source>
</evidence>
<evidence type="ECO:0000313" key="12">
    <source>
        <dbReference type="Proteomes" id="UP000448575"/>
    </source>
</evidence>
<keyword evidence="4" id="KW-0479">Metal-binding</keyword>
<evidence type="ECO:0000256" key="1">
    <source>
        <dbReference type="ARBA" id="ARBA00001947"/>
    </source>
</evidence>
<keyword evidence="7" id="KW-0482">Metalloprotease</keyword>
<evidence type="ECO:0000259" key="9">
    <source>
        <dbReference type="Pfam" id="PF01431"/>
    </source>
</evidence>
<evidence type="ECO:0000259" key="10">
    <source>
        <dbReference type="Pfam" id="PF05649"/>
    </source>
</evidence>
<evidence type="ECO:0000256" key="3">
    <source>
        <dbReference type="ARBA" id="ARBA00022670"/>
    </source>
</evidence>
<feature type="domain" description="Peptidase M13 C-terminal" evidence="9">
    <location>
        <begin position="479"/>
        <end position="680"/>
    </location>
</feature>
<evidence type="ECO:0000256" key="6">
    <source>
        <dbReference type="ARBA" id="ARBA00022833"/>
    </source>
</evidence>
<feature type="domain" description="Peptidase M13 N-terminal" evidence="10">
    <location>
        <begin position="50"/>
        <end position="427"/>
    </location>
</feature>
<dbReference type="GO" id="GO:0005886">
    <property type="term" value="C:plasma membrane"/>
    <property type="evidence" value="ECO:0007669"/>
    <property type="project" value="TreeGrafter"/>
</dbReference>
<dbReference type="CDD" id="cd08662">
    <property type="entry name" value="M13"/>
    <property type="match status" value="1"/>
</dbReference>
<dbReference type="InterPro" id="IPR008753">
    <property type="entry name" value="Peptidase_M13_N"/>
</dbReference>
<feature type="signal peptide" evidence="8">
    <location>
        <begin position="1"/>
        <end position="20"/>
    </location>
</feature>
<dbReference type="PANTHER" id="PTHR11733:SF167">
    <property type="entry name" value="FI17812P1-RELATED"/>
    <property type="match status" value="1"/>
</dbReference>
<keyword evidence="3" id="KW-0645">Protease</keyword>
<keyword evidence="6" id="KW-0862">Zinc</keyword>
<reference evidence="11 12" key="1">
    <citation type="submission" date="2019-12" db="EMBL/GenBank/DDBJ databases">
        <title>Novel species isolated from a subtropical stream in China.</title>
        <authorList>
            <person name="Lu H."/>
        </authorList>
    </citation>
    <scope>NUCLEOTIDE SEQUENCE [LARGE SCALE GENOMIC DNA]</scope>
    <source>
        <strain evidence="11 12">DS3</strain>
    </source>
</reference>
<dbReference type="GO" id="GO:0016485">
    <property type="term" value="P:protein processing"/>
    <property type="evidence" value="ECO:0007669"/>
    <property type="project" value="TreeGrafter"/>
</dbReference>
<dbReference type="Gene3D" id="3.40.390.10">
    <property type="entry name" value="Collagenase (Catalytic Domain)"/>
    <property type="match status" value="1"/>
</dbReference>
<dbReference type="InterPro" id="IPR024079">
    <property type="entry name" value="MetalloPept_cat_dom_sf"/>
</dbReference>
<accession>A0A6N9HDJ1</accession>
<dbReference type="InterPro" id="IPR000718">
    <property type="entry name" value="Peptidase_M13"/>
</dbReference>
<comment type="cofactor">
    <cofactor evidence="1">
        <name>Zn(2+)</name>
        <dbReference type="ChEBI" id="CHEBI:29105"/>
    </cofactor>
</comment>
<evidence type="ECO:0000256" key="4">
    <source>
        <dbReference type="ARBA" id="ARBA00022723"/>
    </source>
</evidence>
<comment type="similarity">
    <text evidence="2">Belongs to the peptidase M13 family.</text>
</comment>
<keyword evidence="8" id="KW-0732">Signal</keyword>
<dbReference type="InterPro" id="IPR042089">
    <property type="entry name" value="Peptidase_M13_dom_2"/>
</dbReference>
<gene>
    <name evidence="11" type="ORF">GTP41_04300</name>
</gene>